<feature type="compositionally biased region" description="Low complexity" evidence="1">
    <location>
        <begin position="75"/>
        <end position="93"/>
    </location>
</feature>
<keyword evidence="2" id="KW-0472">Membrane</keyword>
<feature type="transmembrane region" description="Helical" evidence="2">
    <location>
        <begin position="286"/>
        <end position="304"/>
    </location>
</feature>
<gene>
    <name evidence="3" type="ORF">P5673_000199</name>
</gene>
<keyword evidence="4" id="KW-1185">Reference proteome</keyword>
<sequence length="441" mass="49672">MADSDSGTHVTDISEGLQDELDVRKEALLQQAMEGSYNLSNIGQDTRRSSSEVVDHLQRRNSTGNTPRLLRRITSRTTSPIPTTHSRSSSPSRVFQVQNQSKSQVRQMQSPTRLVPSSSVSPAPSRRLPSRVSTPVRQVFSPTLLRTVRGNATQRRGSRRRSISSGRVPNHTTAMVHNSPRRQRKVNGNVARPRHVADAHTNRIKRHEPQGTVNYGRSLSDGDGAGFLKSIESIPAHSGSRNAYDFANANKRHTDVKIRQIDLLDIENDENVSEETEREREDSKSWIPTGIYAVMLITLWTAVVRLIDSVEGNGPVICGAGEEMRLWICAASFSLMQGLAEALCQRKNLLKVLFSMTCLFGYFVIAHIQPLSCRVGRNKVTELSKWQCALNFFVSAFLGIRIYRHILETMLERRKRKHRRKGKRDQEDLDDEFEGLPEGVL</sequence>
<comment type="caution">
    <text evidence="3">The sequence shown here is derived from an EMBL/GenBank/DDBJ whole genome shotgun (WGS) entry which is preliminary data.</text>
</comment>
<feature type="transmembrane region" description="Helical" evidence="2">
    <location>
        <begin position="350"/>
        <end position="369"/>
    </location>
</feature>
<reference evidence="3" key="1">
    <citation type="journal article" date="2023" name="G3 (Bethesda)">
        <title>Whole genome assembly and annotation of the endangered Caribbean coral Acropora cervicornis.</title>
        <authorList>
            <person name="Selwyn J.D."/>
            <person name="Vollmer S.V."/>
        </authorList>
    </citation>
    <scope>NUCLEOTIDE SEQUENCE</scope>
    <source>
        <strain evidence="3">K2</strain>
    </source>
</reference>
<evidence type="ECO:0000256" key="1">
    <source>
        <dbReference type="SAM" id="MobiDB-lite"/>
    </source>
</evidence>
<reference evidence="3" key="2">
    <citation type="journal article" date="2023" name="Science">
        <title>Genomic signatures of disease resistance in endangered staghorn corals.</title>
        <authorList>
            <person name="Vollmer S.V."/>
            <person name="Selwyn J.D."/>
            <person name="Despard B.A."/>
            <person name="Roesel C.L."/>
        </authorList>
    </citation>
    <scope>NUCLEOTIDE SEQUENCE</scope>
    <source>
        <strain evidence="3">K2</strain>
    </source>
</reference>
<proteinExistence type="predicted"/>
<evidence type="ECO:0000313" key="3">
    <source>
        <dbReference type="EMBL" id="KAK2574074.1"/>
    </source>
</evidence>
<feature type="compositionally biased region" description="Basic and acidic residues" evidence="1">
    <location>
        <begin position="45"/>
        <end position="58"/>
    </location>
</feature>
<keyword evidence="2" id="KW-1133">Transmembrane helix</keyword>
<name>A0AAD9R6T1_ACRCE</name>
<keyword evidence="2" id="KW-0812">Transmembrane</keyword>
<protein>
    <submittedName>
        <fullName evidence="3">Uncharacterized protein</fullName>
    </submittedName>
</protein>
<feature type="region of interest" description="Disordered" evidence="1">
    <location>
        <begin position="39"/>
        <end position="218"/>
    </location>
</feature>
<dbReference type="EMBL" id="JARQWQ010000001">
    <property type="protein sequence ID" value="KAK2574074.1"/>
    <property type="molecule type" value="Genomic_DNA"/>
</dbReference>
<accession>A0AAD9R6T1</accession>
<dbReference type="Proteomes" id="UP001249851">
    <property type="component" value="Unassembled WGS sequence"/>
</dbReference>
<evidence type="ECO:0000313" key="4">
    <source>
        <dbReference type="Proteomes" id="UP001249851"/>
    </source>
</evidence>
<feature type="compositionally biased region" description="Polar residues" evidence="1">
    <location>
        <begin position="95"/>
        <end position="112"/>
    </location>
</feature>
<feature type="transmembrane region" description="Helical" evidence="2">
    <location>
        <begin position="389"/>
        <end position="407"/>
    </location>
</feature>
<feature type="compositionally biased region" description="Low complexity" evidence="1">
    <location>
        <begin position="113"/>
        <end position="133"/>
    </location>
</feature>
<evidence type="ECO:0000256" key="2">
    <source>
        <dbReference type="SAM" id="Phobius"/>
    </source>
</evidence>
<organism evidence="3 4">
    <name type="scientific">Acropora cervicornis</name>
    <name type="common">Staghorn coral</name>
    <dbReference type="NCBI Taxonomy" id="6130"/>
    <lineage>
        <taxon>Eukaryota</taxon>
        <taxon>Metazoa</taxon>
        <taxon>Cnidaria</taxon>
        <taxon>Anthozoa</taxon>
        <taxon>Hexacorallia</taxon>
        <taxon>Scleractinia</taxon>
        <taxon>Astrocoeniina</taxon>
        <taxon>Acroporidae</taxon>
        <taxon>Acropora</taxon>
    </lineage>
</organism>
<feature type="region of interest" description="Disordered" evidence="1">
    <location>
        <begin position="417"/>
        <end position="441"/>
    </location>
</feature>
<dbReference type="AlphaFoldDB" id="A0AAD9R6T1"/>